<dbReference type="RefSeq" id="WP_005298631.1">
    <property type="nucleotide sequence ID" value="NZ_JDWD01000086.1"/>
</dbReference>
<dbReference type="HOGENOM" id="CLU_849790_0_0_6"/>
<proteinExistence type="predicted"/>
<dbReference type="Proteomes" id="UP000005149">
    <property type="component" value="Unassembled WGS sequence"/>
</dbReference>
<comment type="caution">
    <text evidence="1">The sequence shown here is derived from an EMBL/GenBank/DDBJ whole genome shotgun (WGS) entry which is preliminary data.</text>
</comment>
<evidence type="ECO:0000313" key="1">
    <source>
        <dbReference type="EMBL" id="EKB29179.1"/>
    </source>
</evidence>
<organism evidence="1 2">
    <name type="scientific">Aeromonas dhakensis</name>
    <dbReference type="NCBI Taxonomy" id="196024"/>
    <lineage>
        <taxon>Bacteria</taxon>
        <taxon>Pseudomonadati</taxon>
        <taxon>Pseudomonadota</taxon>
        <taxon>Gammaproteobacteria</taxon>
        <taxon>Aeromonadales</taxon>
        <taxon>Aeromonadaceae</taxon>
        <taxon>Aeromonas</taxon>
    </lineage>
</organism>
<name>K1KBW9_9GAMM</name>
<sequence length="328" mass="36933">MDIKPLISSVNLKENVIIDCGHIAIFSKDSGYSFGRFGEPSTQEMNTLIIGIELLLHLRKSGHKATLSICLSDLAGITGGNQERSAILNDFKDGIKNPYLPEEYKKALEENSLTVDDVILNLQSKGNEKFKKIIRRVRSNIIKTSEDPANSKNFYKKYNALFLTSDNNDLFSLSTPFLANTNIEDQYFQGDWWKDEDNKIKDSVLSTLPFIRLKKNPIINLYESGGKVLCPATYSGLLSHFDNNVDHIAIYARGDDEFIGEKIIRGVIASNILSDESSRNCIQVIVSKTGKLEVSIIRENEIKHCKCEYEAFTSKISKNISFNNMVVM</sequence>
<keyword evidence="2" id="KW-1185">Reference proteome</keyword>
<protein>
    <submittedName>
        <fullName evidence="1">Uncharacterized protein</fullName>
    </submittedName>
</protein>
<gene>
    <name evidence="1" type="ORF">HMPREF1171_00391</name>
</gene>
<accession>K1KBW9</accession>
<dbReference type="AlphaFoldDB" id="K1KBW9"/>
<evidence type="ECO:0000313" key="2">
    <source>
        <dbReference type="Proteomes" id="UP000005149"/>
    </source>
</evidence>
<reference evidence="1 2" key="1">
    <citation type="submission" date="2012-06" db="EMBL/GenBank/DDBJ databases">
        <title>The Genome Sequence of Aeromonas hydrophila SSU.</title>
        <authorList>
            <consortium name="The Broad Institute Genome Sequencing Platform"/>
            <person name="Earl A."/>
            <person name="Ward D."/>
            <person name="Feldgarden M."/>
            <person name="Gevers D."/>
            <person name="Chopra A."/>
            <person name="Walker B."/>
            <person name="Young S.K."/>
            <person name="Zeng Q."/>
            <person name="Gargeya S."/>
            <person name="Fitzgerald M."/>
            <person name="Haas B."/>
            <person name="Abouelleil A."/>
            <person name="Alvarado L."/>
            <person name="Arachchi H.M."/>
            <person name="Berlin A.M."/>
            <person name="Chapman S.B."/>
            <person name="Goldberg J."/>
            <person name="Griggs A."/>
            <person name="Gujja S."/>
            <person name="Hansen M."/>
            <person name="Howarth C."/>
            <person name="Imamovic A."/>
            <person name="Larimer J."/>
            <person name="McCowan C."/>
            <person name="Montmayeur A."/>
            <person name="Murphy C."/>
            <person name="Neiman D."/>
            <person name="Pearson M."/>
            <person name="Priest M."/>
            <person name="Roberts A."/>
            <person name="Saif S."/>
            <person name="Shea T."/>
            <person name="Sisk P."/>
            <person name="Sykes S."/>
            <person name="Wortman J."/>
            <person name="Nusbaum C."/>
            <person name="Birren B."/>
        </authorList>
    </citation>
    <scope>NUCLEOTIDE SEQUENCE [LARGE SCALE GENOMIC DNA]</scope>
    <source>
        <strain evidence="1 2">SSU</strain>
    </source>
</reference>
<dbReference type="EMBL" id="AGWR01000006">
    <property type="protein sequence ID" value="EKB29179.1"/>
    <property type="molecule type" value="Genomic_DNA"/>
</dbReference>